<proteinExistence type="predicted"/>
<dbReference type="Proteomes" id="UP001312893">
    <property type="component" value="Unassembled WGS sequence"/>
</dbReference>
<evidence type="ECO:0000313" key="1">
    <source>
        <dbReference type="EMBL" id="MEL0553049.1"/>
    </source>
</evidence>
<gene>
    <name evidence="1" type="ORF">QFI96_015235</name>
</gene>
<comment type="caution">
    <text evidence="1">The sequence shown here is derived from an EMBL/GenBank/DDBJ whole genome shotgun (WGS) entry which is preliminary data.</text>
</comment>
<keyword evidence="2" id="KW-1185">Reference proteome</keyword>
<name>A0ABU9FC54_9ENTR</name>
<dbReference type="RefSeq" id="WP_331851264.1">
    <property type="nucleotide sequence ID" value="NZ_JARXNK020000104.1"/>
</dbReference>
<dbReference type="EMBL" id="JARXNK020000104">
    <property type="protein sequence ID" value="MEL0553049.1"/>
    <property type="molecule type" value="Genomic_DNA"/>
</dbReference>
<accession>A0ABU9FC54</accession>
<organism evidence="1 2">
    <name type="scientific">Raoultella lignicola</name>
    <dbReference type="NCBI Taxonomy" id="3040939"/>
    <lineage>
        <taxon>Bacteria</taxon>
        <taxon>Pseudomonadati</taxon>
        <taxon>Pseudomonadota</taxon>
        <taxon>Gammaproteobacteria</taxon>
        <taxon>Enterobacterales</taxon>
        <taxon>Enterobacteriaceae</taxon>
        <taxon>Klebsiella/Raoultella group</taxon>
        <taxon>Raoultella</taxon>
    </lineage>
</organism>
<protein>
    <submittedName>
        <fullName evidence="1">Uncharacterized protein</fullName>
    </submittedName>
</protein>
<reference evidence="1 2" key="1">
    <citation type="submission" date="2024-04" db="EMBL/GenBank/DDBJ databases">
        <title>Two novel Raoultella species associated with bleeding cankers of broadleaf hosts, Raoultella scottia sp. nov. and Raoultella lignicola sp. nov.</title>
        <authorList>
            <person name="Brady C.L."/>
        </authorList>
    </citation>
    <scope>NUCLEOTIDE SEQUENCE [LARGE SCALE GENOMIC DNA]</scope>
    <source>
        <strain evidence="1 2">TW_WC1a.1</strain>
    </source>
</reference>
<evidence type="ECO:0000313" key="2">
    <source>
        <dbReference type="Proteomes" id="UP001312893"/>
    </source>
</evidence>
<sequence>MKSKKSVFIEGRILSNSCHGQAGQPFCIHRVRFSNGKYAIIRVPSGICFKPGEIIQRNDCEWFYKLTKIRLLSFEYLDDDESRRQFLEYQ</sequence>